<evidence type="ECO:0000313" key="2">
    <source>
        <dbReference type="EMBL" id="SDO18629.1"/>
    </source>
</evidence>
<dbReference type="AlphaFoldDB" id="A0A5E9G2R9"/>
<feature type="transmembrane region" description="Helical" evidence="1">
    <location>
        <begin position="187"/>
        <end position="205"/>
    </location>
</feature>
<organism evidence="2 3">
    <name type="scientific">Cryobacterium flavum</name>
    <dbReference type="NCBI Taxonomy" id="1424659"/>
    <lineage>
        <taxon>Bacteria</taxon>
        <taxon>Bacillati</taxon>
        <taxon>Actinomycetota</taxon>
        <taxon>Actinomycetes</taxon>
        <taxon>Micrococcales</taxon>
        <taxon>Microbacteriaceae</taxon>
        <taxon>Cryobacterium</taxon>
    </lineage>
</organism>
<keyword evidence="1" id="KW-0472">Membrane</keyword>
<name>A0A5E9G2R9_9MICO</name>
<gene>
    <name evidence="2" type="ORF">SAMN05216368_11217</name>
</gene>
<dbReference type="EMBL" id="FNIB01000012">
    <property type="protein sequence ID" value="SDO18629.1"/>
    <property type="molecule type" value="Genomic_DNA"/>
</dbReference>
<proteinExistence type="predicted"/>
<reference evidence="2 3" key="1">
    <citation type="submission" date="2016-10" db="EMBL/GenBank/DDBJ databases">
        <authorList>
            <person name="Varghese N."/>
            <person name="Submissions S."/>
        </authorList>
    </citation>
    <scope>NUCLEOTIDE SEQUENCE [LARGE SCALE GENOMIC DNA]</scope>
    <source>
        <strain evidence="2 3">CGMCC 1.11215</strain>
    </source>
</reference>
<protein>
    <submittedName>
        <fullName evidence="2">Uncharacterized protein</fullName>
    </submittedName>
</protein>
<evidence type="ECO:0000313" key="3">
    <source>
        <dbReference type="Proteomes" id="UP000199639"/>
    </source>
</evidence>
<dbReference type="STRING" id="1424659.SAMN05216368_11217"/>
<feature type="transmembrane region" description="Helical" evidence="1">
    <location>
        <begin position="163"/>
        <end position="181"/>
    </location>
</feature>
<accession>A0A5E9G2R9</accession>
<sequence length="373" mass="38957">MVSEAVSALAEQADAVAERIERAQERYEGVGLALINYVTPLSEAQATSVQALSNANTAGQAKADAYAAQTKYQYQLFDPSLSAEDRRDYEKQHDDAETDCADAAGLLDAAVALLQTAIDQRDVAATVAAEAISDVENSGDLNDTFWDNVDQVFDQHAALIDNLILAAGILAAALVLVALAIPIAGWVIAGVVIAVTTATIVNAAAQTATGHKSLTEGIIEVVFAILPLGMGKIAGRLISRQVTAVHSATADAAANALMKSKAGQGISGYTKAVAKAEIDQIAASTAPRLLAPPVVESRSVPRALAEWDAVSRLELKSGLVSEKVIAAAQPGKMWTLGGAWALNEFGASFAEEGVKAVAKPSYVETFTVRNEDW</sequence>
<evidence type="ECO:0000256" key="1">
    <source>
        <dbReference type="SAM" id="Phobius"/>
    </source>
</evidence>
<dbReference type="Proteomes" id="UP000199639">
    <property type="component" value="Unassembled WGS sequence"/>
</dbReference>
<keyword evidence="1" id="KW-0812">Transmembrane</keyword>
<keyword evidence="1" id="KW-1133">Transmembrane helix</keyword>